<dbReference type="InterPro" id="IPR014982">
    <property type="entry name" value="GSCFA"/>
</dbReference>
<keyword evidence="3" id="KW-1185">Reference proteome</keyword>
<dbReference type="AlphaFoldDB" id="A0AAJ4W323"/>
<evidence type="ECO:0000313" key="2">
    <source>
        <dbReference type="EMBL" id="SEQ57383.1"/>
    </source>
</evidence>
<evidence type="ECO:0000313" key="3">
    <source>
        <dbReference type="Proteomes" id="UP000183496"/>
    </source>
</evidence>
<reference evidence="2 3" key="1">
    <citation type="submission" date="2016-10" db="EMBL/GenBank/DDBJ databases">
        <authorList>
            <person name="Varghese N."/>
            <person name="Submissions S."/>
        </authorList>
    </citation>
    <scope>NUCLEOTIDE SEQUENCE [LARGE SCALE GENOMIC DNA]</scope>
    <source>
        <strain evidence="3">DSM 19823 / KCTC 23066 / CCTCC M 208030 / D25</strain>
    </source>
</reference>
<accession>A0AAJ4W323</accession>
<dbReference type="KEGG" id="mpw:MPR_3256"/>
<dbReference type="Pfam" id="PF08885">
    <property type="entry name" value="GSCFA"/>
    <property type="match status" value="1"/>
</dbReference>
<feature type="domain" description="GSCFA" evidence="1">
    <location>
        <begin position="21"/>
        <end position="262"/>
    </location>
</feature>
<name>A0AAJ4W323_MYRPR</name>
<dbReference type="EMBL" id="FOFY01000004">
    <property type="protein sequence ID" value="SEQ57383.1"/>
    <property type="molecule type" value="Genomic_DNA"/>
</dbReference>
<gene>
    <name evidence="2" type="ORF">SAMN04488089_10499</name>
</gene>
<evidence type="ECO:0000259" key="1">
    <source>
        <dbReference type="Pfam" id="PF08885"/>
    </source>
</evidence>
<sequence length="321" mass="37395">MKFSTVVPTKVAKDRIKYEDKILSMGSCFAVNISDKLKEYQFQSVVNPFGILFHPIAIERVLEYAVKGHEFTSADVFCHNEVWSSFIGHSDLNELEEEDIVTKLNVKLFDLQVALKESAFMYITLGTAWVYEHIESGMVVANCHKVPQHNFKKRLLSYEEIKASLFKIIKLVQAINPDIQIVFTVSPVRHFKDGIVENQRSKSALFTALHDVLDAQKDEQGAEINYFPSYEIVMDELRDYRFYKADMLHPNELAIDYIWERFVTTWVHPDMYPIMHKVDEVQKGLNHRPFNPTAEQHLAFLDTLVAKIDYLLEKYPFMSFR</sequence>
<proteinExistence type="predicted"/>
<dbReference type="Proteomes" id="UP000183496">
    <property type="component" value="Unassembled WGS sequence"/>
</dbReference>
<comment type="caution">
    <text evidence="2">The sequence shown here is derived from an EMBL/GenBank/DDBJ whole genome shotgun (WGS) entry which is preliminary data.</text>
</comment>
<protein>
    <submittedName>
        <fullName evidence="2">GSCFA family protein</fullName>
    </submittedName>
</protein>
<dbReference type="RefSeq" id="WP_041894296.1">
    <property type="nucleotide sequence ID" value="NZ_CP010817.1"/>
</dbReference>
<dbReference type="SUPFAM" id="SSF52266">
    <property type="entry name" value="SGNH hydrolase"/>
    <property type="match status" value="1"/>
</dbReference>
<organism evidence="2 3">
    <name type="scientific">Myroides profundi</name>
    <dbReference type="NCBI Taxonomy" id="480520"/>
    <lineage>
        <taxon>Bacteria</taxon>
        <taxon>Pseudomonadati</taxon>
        <taxon>Bacteroidota</taxon>
        <taxon>Flavobacteriia</taxon>
        <taxon>Flavobacteriales</taxon>
        <taxon>Flavobacteriaceae</taxon>
        <taxon>Myroides</taxon>
    </lineage>
</organism>